<feature type="chain" id="PRO_5038035463" evidence="1">
    <location>
        <begin position="34"/>
        <end position="434"/>
    </location>
</feature>
<comment type="caution">
    <text evidence="2">The sequence shown here is derived from an EMBL/GenBank/DDBJ whole genome shotgun (WGS) entry which is preliminary data.</text>
</comment>
<accession>A0A934W471</accession>
<dbReference type="EMBL" id="JAEPES010000004">
    <property type="protein sequence ID" value="MBK4348646.1"/>
    <property type="molecule type" value="Genomic_DNA"/>
</dbReference>
<dbReference type="PROSITE" id="PS51257">
    <property type="entry name" value="PROKAR_LIPOPROTEIN"/>
    <property type="match status" value="1"/>
</dbReference>
<dbReference type="Proteomes" id="UP000636458">
    <property type="component" value="Unassembled WGS sequence"/>
</dbReference>
<dbReference type="Gene3D" id="3.40.190.10">
    <property type="entry name" value="Periplasmic binding protein-like II"/>
    <property type="match status" value="1"/>
</dbReference>
<keyword evidence="3" id="KW-1185">Reference proteome</keyword>
<feature type="signal peptide" evidence="1">
    <location>
        <begin position="1"/>
        <end position="33"/>
    </location>
</feature>
<dbReference type="InterPro" id="IPR050490">
    <property type="entry name" value="Bact_solute-bd_prot1"/>
</dbReference>
<sequence length="434" mass="46595">MSIRKRMGLAAGALTIAVAAALTGCAASTPSNASSTVTVMWASNEFTPAYIKDFEQKNPKIKIKFIEYDENRLNAMETAGNPPDLVRGSPSANLFARGLAAPLDGYLAKSKVLKTADLESVNNLWRWNGKTRGTGKIYGIIKDYSPDATIWQNTANFDKAGVAPLSTSTPASWDAVLDTAKQLKAKGIELPLGIEWQWGIGGEFQTMVEQQGGHIFNTALTKAQIDTPEGLRAIQWLIDYGKAGVGPTTLNPLADGQDAPSFMNGKMASTMDGFWFGGNLATADGATVAKTAQLVPAPTYGKRISPVLGGVGGWIPEASKNKDAAWKVMEYFMAGKPAVDRASSGWGLPALKSLWKLIPDKESYQKQAVELAKTEVKYVVPLQDSPYISFSQWNGLLDKELQNAIKGGETAKQVASSLQTQMNTLLVQGKDQLG</sequence>
<evidence type="ECO:0000313" key="3">
    <source>
        <dbReference type="Proteomes" id="UP000636458"/>
    </source>
</evidence>
<evidence type="ECO:0000313" key="2">
    <source>
        <dbReference type="EMBL" id="MBK4348646.1"/>
    </source>
</evidence>
<organism evidence="2 3">
    <name type="scientific">Lacisediminihabitans changchengi</name>
    <dbReference type="NCBI Taxonomy" id="2787634"/>
    <lineage>
        <taxon>Bacteria</taxon>
        <taxon>Bacillati</taxon>
        <taxon>Actinomycetota</taxon>
        <taxon>Actinomycetes</taxon>
        <taxon>Micrococcales</taxon>
        <taxon>Microbacteriaceae</taxon>
        <taxon>Lacisediminihabitans</taxon>
    </lineage>
</organism>
<evidence type="ECO:0000256" key="1">
    <source>
        <dbReference type="SAM" id="SignalP"/>
    </source>
</evidence>
<dbReference type="InterPro" id="IPR006059">
    <property type="entry name" value="SBP"/>
</dbReference>
<dbReference type="Pfam" id="PF01547">
    <property type="entry name" value="SBP_bac_1"/>
    <property type="match status" value="1"/>
</dbReference>
<dbReference type="PANTHER" id="PTHR43649">
    <property type="entry name" value="ARABINOSE-BINDING PROTEIN-RELATED"/>
    <property type="match status" value="1"/>
</dbReference>
<proteinExistence type="predicted"/>
<gene>
    <name evidence="2" type="ORF">IV501_13470</name>
</gene>
<dbReference type="PANTHER" id="PTHR43649:SF12">
    <property type="entry name" value="DIACETYLCHITOBIOSE BINDING PROTEIN DASA"/>
    <property type="match status" value="1"/>
</dbReference>
<dbReference type="SUPFAM" id="SSF53850">
    <property type="entry name" value="Periplasmic binding protein-like II"/>
    <property type="match status" value="1"/>
</dbReference>
<keyword evidence="1" id="KW-0732">Signal</keyword>
<protein>
    <submittedName>
        <fullName evidence="2">Extracellular solute-binding protein</fullName>
    </submittedName>
</protein>
<name>A0A934W471_9MICO</name>
<dbReference type="AlphaFoldDB" id="A0A934W471"/>
<reference evidence="2" key="1">
    <citation type="submission" date="2021-01" db="EMBL/GenBank/DDBJ databases">
        <title>Lacisediminihabitans sp. nov. strain G11-30, isolated from Antarctic Soil.</title>
        <authorList>
            <person name="Li J."/>
        </authorList>
    </citation>
    <scope>NUCLEOTIDE SEQUENCE</scope>
    <source>
        <strain evidence="2">G11-30</strain>
    </source>
</reference>
<dbReference type="RefSeq" id="WP_200556833.1">
    <property type="nucleotide sequence ID" value="NZ_JAEPES010000004.1"/>
</dbReference>